<feature type="compositionally biased region" description="Basic residues" evidence="1">
    <location>
        <begin position="109"/>
        <end position="131"/>
    </location>
</feature>
<evidence type="ECO:0000313" key="3">
    <source>
        <dbReference type="Proteomes" id="UP000821866"/>
    </source>
</evidence>
<feature type="compositionally biased region" description="Basic residues" evidence="1">
    <location>
        <begin position="179"/>
        <end position="188"/>
    </location>
</feature>
<dbReference type="EMBL" id="JABSTU010000008">
    <property type="protein sequence ID" value="KAH8022690.1"/>
    <property type="molecule type" value="Genomic_DNA"/>
</dbReference>
<proteinExistence type="predicted"/>
<sequence length="200" mass="22673">MTSRWSSDHEEAFASVNGHITCWHVPSAWLLGCQKKTIGRSHVQSCDRSHHTSDPNCPRRARQTPNKAWVRKALKKEQRELQPPPHISCLQRMATTGHSQVSTQGTLRARSKSHSRSRRKSQTRSKSRFRSRGASMRPPEKRPPGQTAPPSQQPYKKALLTNASAKVAQAPTETQRISAQKHPHRHLGRKVERRISHSSL</sequence>
<name>A0A9J6DKN1_RHIMP</name>
<feature type="compositionally biased region" description="Basic and acidic residues" evidence="1">
    <location>
        <begin position="189"/>
        <end position="200"/>
    </location>
</feature>
<accession>A0A9J6DKN1</accession>
<organism evidence="2 3">
    <name type="scientific">Rhipicephalus microplus</name>
    <name type="common">Cattle tick</name>
    <name type="synonym">Boophilus microplus</name>
    <dbReference type="NCBI Taxonomy" id="6941"/>
    <lineage>
        <taxon>Eukaryota</taxon>
        <taxon>Metazoa</taxon>
        <taxon>Ecdysozoa</taxon>
        <taxon>Arthropoda</taxon>
        <taxon>Chelicerata</taxon>
        <taxon>Arachnida</taxon>
        <taxon>Acari</taxon>
        <taxon>Parasitiformes</taxon>
        <taxon>Ixodida</taxon>
        <taxon>Ixodoidea</taxon>
        <taxon>Ixodidae</taxon>
        <taxon>Rhipicephalinae</taxon>
        <taxon>Rhipicephalus</taxon>
        <taxon>Boophilus</taxon>
    </lineage>
</organism>
<feature type="compositionally biased region" description="Polar residues" evidence="1">
    <location>
        <begin position="94"/>
        <end position="106"/>
    </location>
</feature>
<reference evidence="2" key="2">
    <citation type="submission" date="2021-09" db="EMBL/GenBank/DDBJ databases">
        <authorList>
            <person name="Jia N."/>
            <person name="Wang J."/>
            <person name="Shi W."/>
            <person name="Du L."/>
            <person name="Sun Y."/>
            <person name="Zhan W."/>
            <person name="Jiang J."/>
            <person name="Wang Q."/>
            <person name="Zhang B."/>
            <person name="Ji P."/>
            <person name="Sakyi L.B."/>
            <person name="Cui X."/>
            <person name="Yuan T."/>
            <person name="Jiang B."/>
            <person name="Yang W."/>
            <person name="Lam T.T.-Y."/>
            <person name="Chang Q."/>
            <person name="Ding S."/>
            <person name="Wang X."/>
            <person name="Zhu J."/>
            <person name="Ruan X."/>
            <person name="Zhao L."/>
            <person name="Wei J."/>
            <person name="Que T."/>
            <person name="Du C."/>
            <person name="Cheng J."/>
            <person name="Dai P."/>
            <person name="Han X."/>
            <person name="Huang E."/>
            <person name="Gao Y."/>
            <person name="Liu J."/>
            <person name="Shao H."/>
            <person name="Ye R."/>
            <person name="Li L."/>
            <person name="Wei W."/>
            <person name="Wang X."/>
            <person name="Wang C."/>
            <person name="Huo Q."/>
            <person name="Li W."/>
            <person name="Guo W."/>
            <person name="Chen H."/>
            <person name="Chen S."/>
            <person name="Zhou L."/>
            <person name="Zhou L."/>
            <person name="Ni X."/>
            <person name="Tian J."/>
            <person name="Zhou Y."/>
            <person name="Sheng Y."/>
            <person name="Liu T."/>
            <person name="Pan Y."/>
            <person name="Xia L."/>
            <person name="Li J."/>
            <person name="Zhao F."/>
            <person name="Cao W."/>
        </authorList>
    </citation>
    <scope>NUCLEOTIDE SEQUENCE</scope>
    <source>
        <strain evidence="2">Rmic-2018</strain>
        <tissue evidence="2">Larvae</tissue>
    </source>
</reference>
<evidence type="ECO:0000256" key="1">
    <source>
        <dbReference type="SAM" id="MobiDB-lite"/>
    </source>
</evidence>
<comment type="caution">
    <text evidence="2">The sequence shown here is derived from an EMBL/GenBank/DDBJ whole genome shotgun (WGS) entry which is preliminary data.</text>
</comment>
<protein>
    <submittedName>
        <fullName evidence="2">Uncharacterized protein</fullName>
    </submittedName>
</protein>
<keyword evidence="3" id="KW-1185">Reference proteome</keyword>
<feature type="region of interest" description="Disordered" evidence="1">
    <location>
        <begin position="94"/>
        <end position="200"/>
    </location>
</feature>
<feature type="region of interest" description="Disordered" evidence="1">
    <location>
        <begin position="44"/>
        <end position="68"/>
    </location>
</feature>
<reference evidence="2" key="1">
    <citation type="journal article" date="2020" name="Cell">
        <title>Large-Scale Comparative Analyses of Tick Genomes Elucidate Their Genetic Diversity and Vector Capacities.</title>
        <authorList>
            <consortium name="Tick Genome and Microbiome Consortium (TIGMIC)"/>
            <person name="Jia N."/>
            <person name="Wang J."/>
            <person name="Shi W."/>
            <person name="Du L."/>
            <person name="Sun Y."/>
            <person name="Zhan W."/>
            <person name="Jiang J.F."/>
            <person name="Wang Q."/>
            <person name="Zhang B."/>
            <person name="Ji P."/>
            <person name="Bell-Sakyi L."/>
            <person name="Cui X.M."/>
            <person name="Yuan T.T."/>
            <person name="Jiang B.G."/>
            <person name="Yang W.F."/>
            <person name="Lam T.T."/>
            <person name="Chang Q.C."/>
            <person name="Ding S.J."/>
            <person name="Wang X.J."/>
            <person name="Zhu J.G."/>
            <person name="Ruan X.D."/>
            <person name="Zhao L."/>
            <person name="Wei J.T."/>
            <person name="Ye R.Z."/>
            <person name="Que T.C."/>
            <person name="Du C.H."/>
            <person name="Zhou Y.H."/>
            <person name="Cheng J.X."/>
            <person name="Dai P.F."/>
            <person name="Guo W.B."/>
            <person name="Han X.H."/>
            <person name="Huang E.J."/>
            <person name="Li L.F."/>
            <person name="Wei W."/>
            <person name="Gao Y.C."/>
            <person name="Liu J.Z."/>
            <person name="Shao H.Z."/>
            <person name="Wang X."/>
            <person name="Wang C.C."/>
            <person name="Yang T.C."/>
            <person name="Huo Q.B."/>
            <person name="Li W."/>
            <person name="Chen H.Y."/>
            <person name="Chen S.E."/>
            <person name="Zhou L.G."/>
            <person name="Ni X.B."/>
            <person name="Tian J.H."/>
            <person name="Sheng Y."/>
            <person name="Liu T."/>
            <person name="Pan Y.S."/>
            <person name="Xia L.Y."/>
            <person name="Li J."/>
            <person name="Zhao F."/>
            <person name="Cao W.C."/>
        </authorList>
    </citation>
    <scope>NUCLEOTIDE SEQUENCE</scope>
    <source>
        <strain evidence="2">Rmic-2018</strain>
    </source>
</reference>
<evidence type="ECO:0000313" key="2">
    <source>
        <dbReference type="EMBL" id="KAH8022690.1"/>
    </source>
</evidence>
<dbReference type="PROSITE" id="PS51257">
    <property type="entry name" value="PROKAR_LIPOPROTEIN"/>
    <property type="match status" value="1"/>
</dbReference>
<dbReference type="AlphaFoldDB" id="A0A9J6DKN1"/>
<dbReference type="Proteomes" id="UP000821866">
    <property type="component" value="Chromosome 6"/>
</dbReference>
<gene>
    <name evidence="2" type="ORF">HPB51_001590</name>
</gene>